<dbReference type="Proteomes" id="UP000290767">
    <property type="component" value="Unassembled WGS sequence"/>
</dbReference>
<dbReference type="PANTHER" id="PTHR33594">
    <property type="entry name" value="SUPERFAMILY HYDROLASE, PUTATIVE (AFU_ORTHOLOGUE AFUA_1G03035)-RELATED"/>
    <property type="match status" value="1"/>
</dbReference>
<feature type="domain" description="HD/PDEase" evidence="1">
    <location>
        <begin position="19"/>
        <end position="139"/>
    </location>
</feature>
<dbReference type="CDD" id="cd00077">
    <property type="entry name" value="HDc"/>
    <property type="match status" value="1"/>
</dbReference>
<comment type="caution">
    <text evidence="2">The sequence shown here is derived from an EMBL/GenBank/DDBJ whole genome shotgun (WGS) entry which is preliminary data.</text>
</comment>
<dbReference type="Pfam" id="PF01966">
    <property type="entry name" value="HD"/>
    <property type="match status" value="1"/>
</dbReference>
<organism evidence="2 3">
    <name type="scientific">Rhizobium leguminosarum</name>
    <dbReference type="NCBI Taxonomy" id="384"/>
    <lineage>
        <taxon>Bacteria</taxon>
        <taxon>Pseudomonadati</taxon>
        <taxon>Pseudomonadota</taxon>
        <taxon>Alphaproteobacteria</taxon>
        <taxon>Hyphomicrobiales</taxon>
        <taxon>Rhizobiaceae</taxon>
        <taxon>Rhizobium/Agrobacterium group</taxon>
        <taxon>Rhizobium</taxon>
    </lineage>
</organism>
<reference evidence="2 3" key="1">
    <citation type="submission" date="2017-03" db="EMBL/GenBank/DDBJ databases">
        <authorList>
            <person name="Safronova V.I."/>
            <person name="Sazanova A.L."/>
            <person name="Chirak E.R."/>
        </authorList>
    </citation>
    <scope>NUCLEOTIDE SEQUENCE [LARGE SCALE GENOMIC DNA]</scope>
    <source>
        <strain evidence="2 3">Tri-43</strain>
    </source>
</reference>
<dbReference type="Gene3D" id="1.10.3210.50">
    <property type="match status" value="1"/>
</dbReference>
<gene>
    <name evidence="2" type="ORF">B5P46_13800</name>
</gene>
<dbReference type="EMBL" id="MZMU01000010">
    <property type="protein sequence ID" value="RXT25173.1"/>
    <property type="molecule type" value="Genomic_DNA"/>
</dbReference>
<dbReference type="SMART" id="SM00471">
    <property type="entry name" value="HDc"/>
    <property type="match status" value="1"/>
</dbReference>
<evidence type="ECO:0000259" key="1">
    <source>
        <dbReference type="SMART" id="SM00471"/>
    </source>
</evidence>
<dbReference type="InterPro" id="IPR003607">
    <property type="entry name" value="HD/PDEase_dom"/>
</dbReference>
<name>A0A4Q1U1U1_RHILE</name>
<accession>A0A4Q1U1U1</accession>
<dbReference type="SUPFAM" id="SSF109604">
    <property type="entry name" value="HD-domain/PDEase-like"/>
    <property type="match status" value="1"/>
</dbReference>
<dbReference type="PANTHER" id="PTHR33594:SF1">
    <property type="entry name" value="HD_PDEASE DOMAIN-CONTAINING PROTEIN"/>
    <property type="match status" value="1"/>
</dbReference>
<sequence length="216" mass="24350">MSTLEIRLEAFVKTCVGIDPAHDLLHVKRVVESAKAFAAEEEEPARQDVLIAASWLHDVIRREKDGGIRAPSSVHSASLAAEFLREEQLFDDADIERVYHAIAAHSYTAGIPPETIEAKILHDADRIDALGAIGIARCMIVGGRFGAALYHEGEPIPEARDIDDRKFIIDHFYNRLFRLEDTFLTKAGTREAGHRTRYMRAYIEELEREMPEARLS</sequence>
<dbReference type="AlphaFoldDB" id="A0A4Q1U1U1"/>
<protein>
    <recommendedName>
        <fullName evidence="1">HD/PDEase domain-containing protein</fullName>
    </recommendedName>
</protein>
<dbReference type="RefSeq" id="WP_129419162.1">
    <property type="nucleotide sequence ID" value="NZ_MZMU01000010.1"/>
</dbReference>
<dbReference type="InterPro" id="IPR006674">
    <property type="entry name" value="HD_domain"/>
</dbReference>
<proteinExistence type="predicted"/>
<evidence type="ECO:0000313" key="2">
    <source>
        <dbReference type="EMBL" id="RXT25173.1"/>
    </source>
</evidence>
<evidence type="ECO:0000313" key="3">
    <source>
        <dbReference type="Proteomes" id="UP000290767"/>
    </source>
</evidence>